<evidence type="ECO:0000256" key="9">
    <source>
        <dbReference type="ARBA" id="ARBA00023098"/>
    </source>
</evidence>
<dbReference type="NCBIfam" id="TIGR00516">
    <property type="entry name" value="acpS"/>
    <property type="match status" value="1"/>
</dbReference>
<comment type="subcellular location">
    <subcellularLocation>
        <location evidence="11">Cytoplasm</location>
    </subcellularLocation>
</comment>
<keyword evidence="14" id="KW-1185">Reference proteome</keyword>
<dbReference type="Pfam" id="PF01648">
    <property type="entry name" value="ACPS"/>
    <property type="match status" value="1"/>
</dbReference>
<evidence type="ECO:0000256" key="8">
    <source>
        <dbReference type="ARBA" id="ARBA00022842"/>
    </source>
</evidence>
<dbReference type="InterPro" id="IPR050559">
    <property type="entry name" value="P-Pant_transferase_sf"/>
</dbReference>
<dbReference type="SUPFAM" id="SSF56214">
    <property type="entry name" value="4'-phosphopantetheinyl transferase"/>
    <property type="match status" value="1"/>
</dbReference>
<dbReference type="PANTHER" id="PTHR12215:SF10">
    <property type="entry name" value="L-AMINOADIPATE-SEMIALDEHYDE DEHYDROGENASE-PHOSPHOPANTETHEINYL TRANSFERASE"/>
    <property type="match status" value="1"/>
</dbReference>
<protein>
    <recommendedName>
        <fullName evidence="11">Holo-[acyl-carrier-protein] synthase</fullName>
        <shortName evidence="11">Holo-ACP synthase</shortName>
        <ecNumber evidence="11">2.7.8.7</ecNumber>
    </recommendedName>
    <alternativeName>
        <fullName evidence="11">4'-phosphopantetheinyl transferase AcpS</fullName>
    </alternativeName>
</protein>
<keyword evidence="9 11" id="KW-0443">Lipid metabolism</keyword>
<dbReference type="InterPro" id="IPR004568">
    <property type="entry name" value="Ppantetheine-prot_Trfase_dom"/>
</dbReference>
<dbReference type="Gene3D" id="3.90.470.20">
    <property type="entry name" value="4'-phosphopantetheinyl transferase domain"/>
    <property type="match status" value="1"/>
</dbReference>
<keyword evidence="7 11" id="KW-0276">Fatty acid metabolism</keyword>
<comment type="caution">
    <text evidence="13">The sequence shown here is derived from an EMBL/GenBank/DDBJ whole genome shotgun (WGS) entry which is preliminary data.</text>
</comment>
<feature type="binding site" evidence="11">
    <location>
        <position position="8"/>
    </location>
    <ligand>
        <name>Mg(2+)</name>
        <dbReference type="ChEBI" id="CHEBI:18420"/>
    </ligand>
</feature>
<dbReference type="Proteomes" id="UP001145050">
    <property type="component" value="Unassembled WGS sequence"/>
</dbReference>
<dbReference type="GO" id="GO:0000287">
    <property type="term" value="F:magnesium ion binding"/>
    <property type="evidence" value="ECO:0007669"/>
    <property type="project" value="UniProtKB-UniRule"/>
</dbReference>
<feature type="binding site" evidence="11">
    <location>
        <position position="59"/>
    </location>
    <ligand>
        <name>Mg(2+)</name>
        <dbReference type="ChEBI" id="CHEBI:18420"/>
    </ligand>
</feature>
<dbReference type="InterPro" id="IPR037143">
    <property type="entry name" value="4-PPantetheinyl_Trfase_dom_sf"/>
</dbReference>
<dbReference type="GO" id="GO:0008897">
    <property type="term" value="F:holo-[acyl-carrier-protein] synthase activity"/>
    <property type="evidence" value="ECO:0007669"/>
    <property type="project" value="UniProtKB-UniRule"/>
</dbReference>
<evidence type="ECO:0000259" key="12">
    <source>
        <dbReference type="Pfam" id="PF01648"/>
    </source>
</evidence>
<evidence type="ECO:0000313" key="13">
    <source>
        <dbReference type="EMBL" id="MDC3425202.1"/>
    </source>
</evidence>
<dbReference type="AlphaFoldDB" id="A0A9X3WSK0"/>
<dbReference type="HAMAP" id="MF_00101">
    <property type="entry name" value="AcpS"/>
    <property type="match status" value="1"/>
</dbReference>
<comment type="similarity">
    <text evidence="11">Belongs to the P-Pant transferase superfamily. AcpS family.</text>
</comment>
<accession>A0A9X3WSK0</accession>
<evidence type="ECO:0000256" key="5">
    <source>
        <dbReference type="ARBA" id="ARBA00022679"/>
    </source>
</evidence>
<evidence type="ECO:0000256" key="3">
    <source>
        <dbReference type="ARBA" id="ARBA00022490"/>
    </source>
</evidence>
<evidence type="ECO:0000313" key="14">
    <source>
        <dbReference type="Proteomes" id="UP001145050"/>
    </source>
</evidence>
<dbReference type="InterPro" id="IPR008278">
    <property type="entry name" value="4-PPantetheinyl_Trfase_dom"/>
</dbReference>
<dbReference type="GO" id="GO:0006633">
    <property type="term" value="P:fatty acid biosynthetic process"/>
    <property type="evidence" value="ECO:0007669"/>
    <property type="project" value="UniProtKB-UniRule"/>
</dbReference>
<dbReference type="GO" id="GO:0005829">
    <property type="term" value="C:cytosol"/>
    <property type="evidence" value="ECO:0007669"/>
    <property type="project" value="TreeGrafter"/>
</dbReference>
<dbReference type="RefSeq" id="WP_272437001.1">
    <property type="nucleotide sequence ID" value="NZ_JAMQKB010000011.1"/>
</dbReference>
<evidence type="ECO:0000256" key="6">
    <source>
        <dbReference type="ARBA" id="ARBA00022723"/>
    </source>
</evidence>
<comment type="cofactor">
    <cofactor evidence="1 11">
        <name>Mg(2+)</name>
        <dbReference type="ChEBI" id="CHEBI:18420"/>
    </cofactor>
</comment>
<proteinExistence type="inferred from homology"/>
<organism evidence="13 14">
    <name type="scientific">Terrihalobacillus insolitus</name>
    <dbReference type="NCBI Taxonomy" id="2950438"/>
    <lineage>
        <taxon>Bacteria</taxon>
        <taxon>Bacillati</taxon>
        <taxon>Bacillota</taxon>
        <taxon>Bacilli</taxon>
        <taxon>Bacillales</taxon>
        <taxon>Bacillaceae</taxon>
        <taxon>Terrihalobacillus</taxon>
    </lineage>
</organism>
<keyword evidence="5 11" id="KW-0808">Transferase</keyword>
<keyword evidence="8 11" id="KW-0460">Magnesium</keyword>
<comment type="catalytic activity">
    <reaction evidence="11">
        <text>apo-[ACP] + CoA = holo-[ACP] + adenosine 3',5'-bisphosphate + H(+)</text>
        <dbReference type="Rhea" id="RHEA:12068"/>
        <dbReference type="Rhea" id="RHEA-COMP:9685"/>
        <dbReference type="Rhea" id="RHEA-COMP:9690"/>
        <dbReference type="ChEBI" id="CHEBI:15378"/>
        <dbReference type="ChEBI" id="CHEBI:29999"/>
        <dbReference type="ChEBI" id="CHEBI:57287"/>
        <dbReference type="ChEBI" id="CHEBI:58343"/>
        <dbReference type="ChEBI" id="CHEBI:64479"/>
        <dbReference type="EC" id="2.7.8.7"/>
    </reaction>
</comment>
<evidence type="ECO:0000256" key="1">
    <source>
        <dbReference type="ARBA" id="ARBA00001946"/>
    </source>
</evidence>
<dbReference type="GO" id="GO:0019878">
    <property type="term" value="P:lysine biosynthetic process via aminoadipic acid"/>
    <property type="evidence" value="ECO:0007669"/>
    <property type="project" value="TreeGrafter"/>
</dbReference>
<keyword evidence="10 11" id="KW-0275">Fatty acid biosynthesis</keyword>
<evidence type="ECO:0000256" key="7">
    <source>
        <dbReference type="ARBA" id="ARBA00022832"/>
    </source>
</evidence>
<evidence type="ECO:0000256" key="11">
    <source>
        <dbReference type="HAMAP-Rule" id="MF_00101"/>
    </source>
</evidence>
<name>A0A9X3WSK0_9BACI</name>
<dbReference type="EC" id="2.7.8.7" evidence="11"/>
<dbReference type="PANTHER" id="PTHR12215">
    <property type="entry name" value="PHOSPHOPANTETHEINE TRANSFERASE"/>
    <property type="match status" value="1"/>
</dbReference>
<keyword evidence="6 11" id="KW-0479">Metal-binding</keyword>
<feature type="domain" description="4'-phosphopantetheinyl transferase" evidence="12">
    <location>
        <begin position="4"/>
        <end position="113"/>
    </location>
</feature>
<reference evidence="13" key="1">
    <citation type="submission" date="2022-06" db="EMBL/GenBank/DDBJ databases">
        <title>Aquibacillus sp. a new bacterium isolated from soil saline samples.</title>
        <authorList>
            <person name="Galisteo C."/>
            <person name="De La Haba R."/>
            <person name="Sanchez-Porro C."/>
            <person name="Ventosa A."/>
        </authorList>
    </citation>
    <scope>NUCLEOTIDE SEQUENCE</scope>
    <source>
        <strain evidence="13">3ASR75-11</strain>
    </source>
</reference>
<comment type="similarity">
    <text evidence="2">Belongs to the P-Pant transferase superfamily. Gsp/Sfp/HetI/AcpT family.</text>
</comment>
<keyword evidence="4 11" id="KW-0444">Lipid biosynthesis</keyword>
<comment type="function">
    <text evidence="11">Transfers the 4'-phosphopantetheine moiety from coenzyme A to a Ser of acyl-carrier-protein.</text>
</comment>
<dbReference type="EMBL" id="JAMQKB010000011">
    <property type="protein sequence ID" value="MDC3425202.1"/>
    <property type="molecule type" value="Genomic_DNA"/>
</dbReference>
<keyword evidence="3 11" id="KW-0963">Cytoplasm</keyword>
<gene>
    <name evidence="11 13" type="primary">acpS</name>
    <name evidence="13" type="ORF">NC797_11875</name>
</gene>
<dbReference type="NCBIfam" id="TIGR00556">
    <property type="entry name" value="pantethn_trn"/>
    <property type="match status" value="1"/>
</dbReference>
<evidence type="ECO:0000256" key="2">
    <source>
        <dbReference type="ARBA" id="ARBA00010990"/>
    </source>
</evidence>
<dbReference type="InterPro" id="IPR002582">
    <property type="entry name" value="ACPS"/>
</dbReference>
<sequence>MIKGIGIDIIELDRIKQNMERHTRFLERVLTEKERELFDQLSSPTRKLEFLAGRFTAKEAYAKAVGTGIGKLRFIDIEILPNEKGAPIITVVNSEDEKIAVSISHSKEYAVAQVVIDS</sequence>
<evidence type="ECO:0000256" key="10">
    <source>
        <dbReference type="ARBA" id="ARBA00023160"/>
    </source>
</evidence>
<evidence type="ECO:0000256" key="4">
    <source>
        <dbReference type="ARBA" id="ARBA00022516"/>
    </source>
</evidence>